<comment type="caution">
    <text evidence="6">The sequence shown here is derived from an EMBL/GenBank/DDBJ whole genome shotgun (WGS) entry which is preliminary data.</text>
</comment>
<sequence>MRYRKSEELKETDLEWFGEVPKSWDIRKLKFLSNVNSSNVNKKSKEGEEVVELCNYTDVYYNEFITNELDFMKATASDKDIERFQLVEGDVIITKDSESQDDMAVPTFVEETKENLLCGYHLALIRSDEKVLNGKYLFRLFQSKKYREEFGIRSNGITRYGLGVHELKNISIHIPPLPEQRSIATFLDRKTEAIDGLIQKKEQLIERLKEKRQALITRAVTKGLDPDVPMKDSGIEWLAEIPEEWEIKRLKFLMETNPSKQEVSDLPGNFEVSFLPMEKVGETGELTLDETKQLKKVFNGYTYFTNEDVTVAKITPCFENGKGALIKDLENEVGFGTTELTVFRPNPQKVLPEYLYYITISYPIRKIGKSFMYGAGGQKRVPDDFFENFQLGIPSIEKQKEIINDLKIELERLFIFRKKIREQIQKLKEYRQSLISAAVTGKIDVRANQELAISDEPRKEISSWDKFVLALEIIKRMQNNQHFGRIMLVKILFLIEYHLRVKGFNSNYKRWDHGPFDNQLINSVEYNLKKDGWIDIDSIESSDYDQKIYTPTGKAYEKSHYFNNSWGDLDDEIQDILNIFNNANSTQAEIIATIYAAYNDLLIEKKEPSEDEVLDEILNNWHPNKKKISRKRWKSAYRWIKEKEFLPTGFGNSTKEAA</sequence>
<keyword evidence="6" id="KW-0255">Endonuclease</keyword>
<feature type="domain" description="Type I restriction modification DNA specificity" evidence="5">
    <location>
        <begin position="21"/>
        <end position="206"/>
    </location>
</feature>
<reference evidence="6 7" key="1">
    <citation type="submission" date="2021-03" db="EMBL/GenBank/DDBJ databases">
        <title>Aliifodinibius sp. nov., a new bacterium isolated from saline soil.</title>
        <authorList>
            <person name="Galisteo C."/>
            <person name="De La Haba R."/>
            <person name="Sanchez-Porro C."/>
            <person name="Ventosa A."/>
        </authorList>
    </citation>
    <scope>NUCLEOTIDE SEQUENCE [LARGE SCALE GENOMIC DNA]</scope>
    <source>
        <strain evidence="6 7">1BSP15-2V2</strain>
    </source>
</reference>
<dbReference type="PANTHER" id="PTHR30408:SF12">
    <property type="entry name" value="TYPE I RESTRICTION ENZYME MJAVIII SPECIFICITY SUBUNIT"/>
    <property type="match status" value="1"/>
</dbReference>
<keyword evidence="3" id="KW-0238">DNA-binding</keyword>
<evidence type="ECO:0000256" key="3">
    <source>
        <dbReference type="ARBA" id="ARBA00023125"/>
    </source>
</evidence>
<comment type="similarity">
    <text evidence="1">Belongs to the type-I restriction system S methylase family.</text>
</comment>
<keyword evidence="6" id="KW-0378">Hydrolase</keyword>
<dbReference type="InterPro" id="IPR000055">
    <property type="entry name" value="Restrct_endonuc_typeI_TRD"/>
</dbReference>
<dbReference type="PANTHER" id="PTHR30408">
    <property type="entry name" value="TYPE-1 RESTRICTION ENZYME ECOKI SPECIFICITY PROTEIN"/>
    <property type="match status" value="1"/>
</dbReference>
<evidence type="ECO:0000256" key="4">
    <source>
        <dbReference type="SAM" id="Coils"/>
    </source>
</evidence>
<evidence type="ECO:0000256" key="2">
    <source>
        <dbReference type="ARBA" id="ARBA00022747"/>
    </source>
</evidence>
<dbReference type="Proteomes" id="UP001207918">
    <property type="component" value="Unassembled WGS sequence"/>
</dbReference>
<keyword evidence="6" id="KW-0540">Nuclease</keyword>
<dbReference type="InterPro" id="IPR052021">
    <property type="entry name" value="Type-I_RS_S_subunit"/>
</dbReference>
<name>A0ABT3PSJ8_9BACT</name>
<keyword evidence="7" id="KW-1185">Reference proteome</keyword>
<protein>
    <submittedName>
        <fullName evidence="6">Restriction endonuclease subunit S</fullName>
        <ecNumber evidence="6">3.1.21.-</ecNumber>
    </submittedName>
</protein>
<evidence type="ECO:0000313" key="7">
    <source>
        <dbReference type="Proteomes" id="UP001207918"/>
    </source>
</evidence>
<dbReference type="Pfam" id="PF01420">
    <property type="entry name" value="Methylase_S"/>
    <property type="match status" value="2"/>
</dbReference>
<evidence type="ECO:0000259" key="5">
    <source>
        <dbReference type="Pfam" id="PF01420"/>
    </source>
</evidence>
<evidence type="ECO:0000256" key="1">
    <source>
        <dbReference type="ARBA" id="ARBA00010923"/>
    </source>
</evidence>
<dbReference type="EMBL" id="JAGGJA010000017">
    <property type="protein sequence ID" value="MCW9708838.1"/>
    <property type="molecule type" value="Genomic_DNA"/>
</dbReference>
<dbReference type="SUPFAM" id="SSF116734">
    <property type="entry name" value="DNA methylase specificity domain"/>
    <property type="match status" value="2"/>
</dbReference>
<dbReference type="InterPro" id="IPR044946">
    <property type="entry name" value="Restrct_endonuc_typeI_TRD_sf"/>
</dbReference>
<accession>A0ABT3PSJ8</accession>
<gene>
    <name evidence="6" type="ORF">J6I44_18405</name>
</gene>
<dbReference type="EC" id="3.1.21.-" evidence="6"/>
<evidence type="ECO:0000313" key="6">
    <source>
        <dbReference type="EMBL" id="MCW9708838.1"/>
    </source>
</evidence>
<keyword evidence="2" id="KW-0680">Restriction system</keyword>
<keyword evidence="4" id="KW-0175">Coiled coil</keyword>
<proteinExistence type="inferred from homology"/>
<dbReference type="GO" id="GO:0004519">
    <property type="term" value="F:endonuclease activity"/>
    <property type="evidence" value="ECO:0007669"/>
    <property type="project" value="UniProtKB-KW"/>
</dbReference>
<dbReference type="Gene3D" id="3.90.220.20">
    <property type="entry name" value="DNA methylase specificity domains"/>
    <property type="match status" value="2"/>
</dbReference>
<dbReference type="RefSeq" id="WP_265767648.1">
    <property type="nucleotide sequence ID" value="NZ_JAGGJA010000017.1"/>
</dbReference>
<dbReference type="CDD" id="cd17260">
    <property type="entry name" value="RMtype1_S_EcoEI-TRD1-CR1_like"/>
    <property type="match status" value="1"/>
</dbReference>
<organism evidence="6 7">
    <name type="scientific">Fodinibius salsisoli</name>
    <dbReference type="NCBI Taxonomy" id="2820877"/>
    <lineage>
        <taxon>Bacteria</taxon>
        <taxon>Pseudomonadati</taxon>
        <taxon>Balneolota</taxon>
        <taxon>Balneolia</taxon>
        <taxon>Balneolales</taxon>
        <taxon>Balneolaceae</taxon>
        <taxon>Fodinibius</taxon>
    </lineage>
</organism>
<feature type="domain" description="Type I restriction modification DNA specificity" evidence="5">
    <location>
        <begin position="242"/>
        <end position="425"/>
    </location>
</feature>
<dbReference type="GO" id="GO:0016787">
    <property type="term" value="F:hydrolase activity"/>
    <property type="evidence" value="ECO:0007669"/>
    <property type="project" value="UniProtKB-KW"/>
</dbReference>
<feature type="coiled-coil region" evidence="4">
    <location>
        <begin position="187"/>
        <end position="218"/>
    </location>
</feature>
<dbReference type="Gene3D" id="1.10.287.1120">
    <property type="entry name" value="Bipartite methylase S protein"/>
    <property type="match status" value="1"/>
</dbReference>